<dbReference type="InterPro" id="IPR020635">
    <property type="entry name" value="Tyr_kinase_cat_dom"/>
</dbReference>
<dbReference type="Pfam" id="PF07714">
    <property type="entry name" value="PK_Tyr_Ser-Thr"/>
    <property type="match status" value="1"/>
</dbReference>
<dbReference type="GO" id="GO:0004674">
    <property type="term" value="F:protein serine/threonine kinase activity"/>
    <property type="evidence" value="ECO:0007669"/>
    <property type="project" value="UniProtKB-EC"/>
</dbReference>
<dbReference type="Gene3D" id="1.10.510.10">
    <property type="entry name" value="Transferase(Phosphotransferase) domain 1"/>
    <property type="match status" value="1"/>
</dbReference>
<dbReference type="Gene3D" id="3.80.10.10">
    <property type="entry name" value="Ribonuclease Inhibitor"/>
    <property type="match status" value="3"/>
</dbReference>
<keyword evidence="5" id="KW-0611">Plant defense</keyword>
<dbReference type="GO" id="GO:0051707">
    <property type="term" value="P:response to other organism"/>
    <property type="evidence" value="ECO:0007669"/>
    <property type="project" value="UniProtKB-ARBA"/>
</dbReference>
<evidence type="ECO:0000256" key="2">
    <source>
        <dbReference type="ARBA" id="ARBA00022614"/>
    </source>
</evidence>
<dbReference type="Gene3D" id="3.40.50.300">
    <property type="entry name" value="P-loop containing nucleotide triphosphate hydrolases"/>
    <property type="match status" value="1"/>
</dbReference>
<evidence type="ECO:0000256" key="3">
    <source>
        <dbReference type="ARBA" id="ARBA00022737"/>
    </source>
</evidence>
<dbReference type="PANTHER" id="PTHR36766">
    <property type="entry name" value="PLANT BROAD-SPECTRUM MILDEW RESISTANCE PROTEIN RPW8"/>
    <property type="match status" value="1"/>
</dbReference>
<dbReference type="InterPro" id="IPR027417">
    <property type="entry name" value="P-loop_NTPase"/>
</dbReference>
<dbReference type="SUPFAM" id="SSF52540">
    <property type="entry name" value="P-loop containing nucleoside triphosphate hydrolases"/>
    <property type="match status" value="1"/>
</dbReference>
<evidence type="ECO:0000256" key="7">
    <source>
        <dbReference type="ARBA" id="ARBA00023054"/>
    </source>
</evidence>
<dbReference type="SUPFAM" id="SSF52047">
    <property type="entry name" value="RNI-like"/>
    <property type="match status" value="1"/>
</dbReference>
<dbReference type="SMART" id="SM00219">
    <property type="entry name" value="TyrKc"/>
    <property type="match status" value="1"/>
</dbReference>
<proteinExistence type="inferred from homology"/>
<evidence type="ECO:0000256" key="8">
    <source>
        <dbReference type="SAM" id="MobiDB-lite"/>
    </source>
</evidence>
<dbReference type="InterPro" id="IPR055414">
    <property type="entry name" value="LRR_R13L4/SHOC2-like"/>
</dbReference>
<dbReference type="Gene3D" id="1.20.5.4130">
    <property type="match status" value="1"/>
</dbReference>
<keyword evidence="2" id="KW-0433">Leucine-rich repeat</keyword>
<protein>
    <recommendedName>
        <fullName evidence="9">Tyrosine-protein kinase catalytic domain-containing protein</fullName>
    </recommendedName>
</protein>
<feature type="compositionally biased region" description="Low complexity" evidence="8">
    <location>
        <begin position="940"/>
        <end position="951"/>
    </location>
</feature>
<dbReference type="InterPro" id="IPR001245">
    <property type="entry name" value="Ser-Thr/Tyr_kinase_cat_dom"/>
</dbReference>
<keyword evidence="11" id="KW-1185">Reference proteome</keyword>
<dbReference type="GO" id="GO:0005524">
    <property type="term" value="F:ATP binding"/>
    <property type="evidence" value="ECO:0007669"/>
    <property type="project" value="UniProtKB-KW"/>
</dbReference>
<evidence type="ECO:0000256" key="6">
    <source>
        <dbReference type="ARBA" id="ARBA00022840"/>
    </source>
</evidence>
<feature type="domain" description="Tyrosine-protein kinase catalytic" evidence="9">
    <location>
        <begin position="1244"/>
        <end position="1444"/>
    </location>
</feature>
<dbReference type="InterPro" id="IPR056789">
    <property type="entry name" value="LRR_R13L1-DRL21"/>
</dbReference>
<dbReference type="Pfam" id="PF25019">
    <property type="entry name" value="LRR_R13L1-DRL21"/>
    <property type="match status" value="1"/>
</dbReference>
<evidence type="ECO:0000313" key="11">
    <source>
        <dbReference type="Proteomes" id="UP000275267"/>
    </source>
</evidence>
<keyword evidence="6" id="KW-0067">ATP-binding</keyword>
<feature type="region of interest" description="Disordered" evidence="8">
    <location>
        <begin position="1057"/>
        <end position="1165"/>
    </location>
</feature>
<feature type="compositionally biased region" description="Basic and acidic residues" evidence="8">
    <location>
        <begin position="1093"/>
        <end position="1104"/>
    </location>
</feature>
<dbReference type="InterPro" id="IPR011009">
    <property type="entry name" value="Kinase-like_dom_sf"/>
</dbReference>
<feature type="compositionally biased region" description="Low complexity" evidence="8">
    <location>
        <begin position="1119"/>
        <end position="1134"/>
    </location>
</feature>
<evidence type="ECO:0000313" key="10">
    <source>
        <dbReference type="EMBL" id="RLM98152.1"/>
    </source>
</evidence>
<dbReference type="SUPFAM" id="SSF56112">
    <property type="entry name" value="Protein kinase-like (PK-like)"/>
    <property type="match status" value="1"/>
</dbReference>
<comment type="caution">
    <text evidence="10">The sequence shown here is derived from an EMBL/GenBank/DDBJ whole genome shotgun (WGS) entry which is preliminary data.</text>
</comment>
<comment type="similarity">
    <text evidence="1">Belongs to the disease resistance NB-LRR family.</text>
</comment>
<dbReference type="Pfam" id="PF18052">
    <property type="entry name" value="Rx_N"/>
    <property type="match status" value="1"/>
</dbReference>
<dbReference type="InterPro" id="IPR041118">
    <property type="entry name" value="Rx_N"/>
</dbReference>
<gene>
    <name evidence="10" type="ORF">C2845_PM06G24790</name>
</gene>
<name>A0A3L6R673_PANMI</name>
<keyword evidence="3" id="KW-0677">Repeat</keyword>
<dbReference type="Pfam" id="PF23598">
    <property type="entry name" value="LRR_14"/>
    <property type="match status" value="1"/>
</dbReference>
<dbReference type="Gene3D" id="3.30.200.20">
    <property type="entry name" value="Phosphorylase Kinase, domain 1"/>
    <property type="match status" value="1"/>
</dbReference>
<dbReference type="STRING" id="4540.A0A3L6R673"/>
<dbReference type="PRINTS" id="PR00364">
    <property type="entry name" value="DISEASERSIST"/>
</dbReference>
<dbReference type="SUPFAM" id="SSF52058">
    <property type="entry name" value="L domain-like"/>
    <property type="match status" value="1"/>
</dbReference>
<sequence length="1494" mass="165669">MASAVAGLIAGKLGSLVLRETSLLWSFKDDVDGMKDTMIKLEGRMRHADNRNSGAVEEPEIVHLQKKFRSVANDIEDVLDEFSAIELIEQRQHKQLRLAPGHDVARELANQPVENKQCILEKVLEEFRNNKSEELPYFMVKLCFSDSNPIHVRWNIAHKMKKIKDDLNIIEKEAEHLNLVYYHSGSTPSVGTVAEANIAQTYVTDIRMVGRKREKEYVMTLLKKGETDEDITIIPIVGLGGIGKTTLAHAVFTDDGTSTFALKVAPMHSRAPNKLTMHDMVHKLAEIMAGNEIIIRDDPEKMICSKSEKNYCRHMQLVNCDKKQSKVLRKVPGKIRSLHFTGCSKMLLRQKSFSKAKYLRILDISGCAREGEHTPGSKAMLLPSSIYRLMLLRYLDASGLPITRLPKSLLRLQSMQTLILSNCTLETLPDDIGSLLELCYLDLSGNRSLKELPKSLGGLSSLTFLNLSGCSKLKRGCCELQKLPDKLCSLPKLLVLNLSGCSNLSKLPDKLELISLEHMDLSSCHGLQNLPQDFGKLCRLEFLNLSDCHKVQVLPDSFCNLTNLKDLNLSDCHDIRELPERINNLSKLHSLNLTSCYKLQSLPSTFYEMSELKHLNFSYCARLKKLPMSFGELRLQILDISCCVTLHDLPESINKMTSLTQLHVTSGHPNMFAKAQTIKKGLKNRKVHGVSVIDDGKCQELETTNLQNVKHLENIDTANLSDNPELRVLRLCWDYSILENQTDAGNIDCSISERTDEKTDMGKQVLENLIPPRSLEDFALFGYPSNDFPTWIHDISSYLPCVHSIHLYKAECHSLPPIGQLPNLRYLVINSIPNIQKIGKEFYGKEGACKKLRFISLESLDKLAEWWTTRSGEEHEEFLIPNLLRLEVKECPKLKFLPYPPKTMYWFSLGKWARLRHLATLEVLGIVGCRDLSTLPEAGAPGGAAPAAAPPRRGEPRRPPCGLKRWGAPSRGLPCGLERRGAAPRRPPLPLLPRAGRRRSSGQRPCPAAAGGGQQAGAHAVGAGPSLPHAFPSPGCRSPARGELCRPPEELWAAAMAGSSERLQRRSEGCGKGAPDGDVEIGRRPSVRPSRRAYHEARLHEHRSPPPSRPPPVVVHLTGAPSSSFPGRRPSSGANRGGGPDRRPRPPGPWTAGQAPPAGRLVFPSLDRQGVGPWATPALSGNRVCRLASCGTLTGGRLLPLPGGVGRPRRRPFVLLPVDPASRRRSVLPYRVAAVGRAPPALIVKKMLDPDMEGRDEEFTNEVEIISHLRHRNLVPLRGCCIADDDVEEGKQRFLVYDFMPNGALEDFIFGDKEPAAKRPPLTWAQRRSIILDVARGGLEYLHYGVRPAIYHRDIAWRTSASPGGAATGCRTSRRASPGPRDARLVGYLAPEYALYGQLTEKSDVSTAESPRSGVMEKFVLVGIRCAHVMVALRSTIGEEVRMLEGDMDMPELPDWPLPYGHSVMFSEAGSNFSASPVFSGPLAPFMDNGDVLW</sequence>
<organism evidence="10 11">
    <name type="scientific">Panicum miliaceum</name>
    <name type="common">Proso millet</name>
    <name type="synonym">Broomcorn millet</name>
    <dbReference type="NCBI Taxonomy" id="4540"/>
    <lineage>
        <taxon>Eukaryota</taxon>
        <taxon>Viridiplantae</taxon>
        <taxon>Streptophyta</taxon>
        <taxon>Embryophyta</taxon>
        <taxon>Tracheophyta</taxon>
        <taxon>Spermatophyta</taxon>
        <taxon>Magnoliopsida</taxon>
        <taxon>Liliopsida</taxon>
        <taxon>Poales</taxon>
        <taxon>Poaceae</taxon>
        <taxon>PACMAD clade</taxon>
        <taxon>Panicoideae</taxon>
        <taxon>Panicodae</taxon>
        <taxon>Paniceae</taxon>
        <taxon>Panicinae</taxon>
        <taxon>Panicum</taxon>
        <taxon>Panicum sect. Panicum</taxon>
    </lineage>
</organism>
<keyword evidence="7" id="KW-0175">Coiled coil</keyword>
<keyword evidence="4" id="KW-0547">Nucleotide-binding</keyword>
<dbReference type="Pfam" id="PF00560">
    <property type="entry name" value="LRR_1"/>
    <property type="match status" value="1"/>
</dbReference>
<feature type="region of interest" description="Disordered" evidence="8">
    <location>
        <begin position="940"/>
        <end position="1042"/>
    </location>
</feature>
<dbReference type="PANTHER" id="PTHR36766:SF40">
    <property type="entry name" value="DISEASE RESISTANCE PROTEIN RGA3"/>
    <property type="match status" value="1"/>
</dbReference>
<dbReference type="OrthoDB" id="674488at2759"/>
<reference evidence="11" key="1">
    <citation type="journal article" date="2019" name="Nat. Commun.">
        <title>The genome of broomcorn millet.</title>
        <authorList>
            <person name="Zou C."/>
            <person name="Miki D."/>
            <person name="Li D."/>
            <person name="Tang Q."/>
            <person name="Xiao L."/>
            <person name="Rajput S."/>
            <person name="Deng P."/>
            <person name="Jia W."/>
            <person name="Huang R."/>
            <person name="Zhang M."/>
            <person name="Sun Y."/>
            <person name="Hu J."/>
            <person name="Fu X."/>
            <person name="Schnable P.S."/>
            <person name="Li F."/>
            <person name="Zhang H."/>
            <person name="Feng B."/>
            <person name="Zhu X."/>
            <person name="Liu R."/>
            <person name="Schnable J.C."/>
            <person name="Zhu J.-K."/>
            <person name="Zhang H."/>
        </authorList>
    </citation>
    <scope>NUCLEOTIDE SEQUENCE [LARGE SCALE GENOMIC DNA]</scope>
</reference>
<feature type="compositionally biased region" description="Low complexity" evidence="8">
    <location>
        <begin position="1016"/>
        <end position="1025"/>
    </location>
</feature>
<dbReference type="EMBL" id="PQIB02000009">
    <property type="protein sequence ID" value="RLM98152.1"/>
    <property type="molecule type" value="Genomic_DNA"/>
</dbReference>
<dbReference type="Proteomes" id="UP000275267">
    <property type="component" value="Unassembled WGS sequence"/>
</dbReference>
<accession>A0A3L6R673</accession>
<dbReference type="GO" id="GO:0004713">
    <property type="term" value="F:protein tyrosine kinase activity"/>
    <property type="evidence" value="ECO:0007669"/>
    <property type="project" value="InterPro"/>
</dbReference>
<evidence type="ECO:0000256" key="5">
    <source>
        <dbReference type="ARBA" id="ARBA00022821"/>
    </source>
</evidence>
<dbReference type="InterPro" id="IPR001611">
    <property type="entry name" value="Leu-rich_rpt"/>
</dbReference>
<evidence type="ECO:0000256" key="1">
    <source>
        <dbReference type="ARBA" id="ARBA00008894"/>
    </source>
</evidence>
<evidence type="ECO:0000259" key="9">
    <source>
        <dbReference type="SMART" id="SM00219"/>
    </source>
</evidence>
<dbReference type="InterPro" id="IPR032675">
    <property type="entry name" value="LRR_dom_sf"/>
</dbReference>
<dbReference type="GO" id="GO:0006952">
    <property type="term" value="P:defense response"/>
    <property type="evidence" value="ECO:0007669"/>
    <property type="project" value="UniProtKB-KW"/>
</dbReference>
<evidence type="ECO:0000256" key="4">
    <source>
        <dbReference type="ARBA" id="ARBA00022741"/>
    </source>
</evidence>